<evidence type="ECO:0000256" key="1">
    <source>
        <dbReference type="ARBA" id="ARBA00023015"/>
    </source>
</evidence>
<evidence type="ECO:0000256" key="4">
    <source>
        <dbReference type="PROSITE-ProRule" id="PRU00335"/>
    </source>
</evidence>
<evidence type="ECO:0000259" key="5">
    <source>
        <dbReference type="PROSITE" id="PS50977"/>
    </source>
</evidence>
<protein>
    <submittedName>
        <fullName evidence="6">TetR/AcrR family transcriptional regulator</fullName>
    </submittedName>
</protein>
<reference evidence="6 7" key="1">
    <citation type="submission" date="2022-06" db="EMBL/GenBank/DDBJ databases">
        <title>Paraconexibacter antarcticus.</title>
        <authorList>
            <person name="Kim C.S."/>
        </authorList>
    </citation>
    <scope>NUCLEOTIDE SEQUENCE [LARGE SCALE GENOMIC DNA]</scope>
    <source>
        <strain evidence="6 7">02-257</strain>
    </source>
</reference>
<keyword evidence="2 4" id="KW-0238">DNA-binding</keyword>
<dbReference type="SUPFAM" id="SSF46689">
    <property type="entry name" value="Homeodomain-like"/>
    <property type="match status" value="1"/>
</dbReference>
<proteinExistence type="predicted"/>
<evidence type="ECO:0000256" key="2">
    <source>
        <dbReference type="ARBA" id="ARBA00023125"/>
    </source>
</evidence>
<dbReference type="Gene3D" id="1.10.10.60">
    <property type="entry name" value="Homeodomain-like"/>
    <property type="match status" value="1"/>
</dbReference>
<name>A0ABY5DRN1_9ACTN</name>
<dbReference type="Gene3D" id="1.10.357.10">
    <property type="entry name" value="Tetracycline Repressor, domain 2"/>
    <property type="match status" value="1"/>
</dbReference>
<gene>
    <name evidence="6" type="ORF">NBH00_19775</name>
</gene>
<evidence type="ECO:0000313" key="6">
    <source>
        <dbReference type="EMBL" id="UTI63569.1"/>
    </source>
</evidence>
<keyword evidence="7" id="KW-1185">Reference proteome</keyword>
<feature type="domain" description="HTH tetR-type" evidence="5">
    <location>
        <begin position="22"/>
        <end position="82"/>
    </location>
</feature>
<feature type="DNA-binding region" description="H-T-H motif" evidence="4">
    <location>
        <begin position="45"/>
        <end position="64"/>
    </location>
</feature>
<evidence type="ECO:0000256" key="3">
    <source>
        <dbReference type="ARBA" id="ARBA00023163"/>
    </source>
</evidence>
<keyword evidence="3" id="KW-0804">Transcription</keyword>
<dbReference type="InterPro" id="IPR050109">
    <property type="entry name" value="HTH-type_TetR-like_transc_reg"/>
</dbReference>
<dbReference type="EMBL" id="CP098502">
    <property type="protein sequence ID" value="UTI63569.1"/>
    <property type="molecule type" value="Genomic_DNA"/>
</dbReference>
<evidence type="ECO:0000313" key="7">
    <source>
        <dbReference type="Proteomes" id="UP001056035"/>
    </source>
</evidence>
<dbReference type="RefSeq" id="WP_254570294.1">
    <property type="nucleotide sequence ID" value="NZ_CP098502.1"/>
</dbReference>
<dbReference type="Pfam" id="PF00440">
    <property type="entry name" value="TetR_N"/>
    <property type="match status" value="1"/>
</dbReference>
<dbReference type="PANTHER" id="PTHR30055">
    <property type="entry name" value="HTH-TYPE TRANSCRIPTIONAL REGULATOR RUTR"/>
    <property type="match status" value="1"/>
</dbReference>
<dbReference type="PANTHER" id="PTHR30055:SF238">
    <property type="entry name" value="MYCOFACTOCIN BIOSYNTHESIS TRANSCRIPTIONAL REGULATOR MFTR-RELATED"/>
    <property type="match status" value="1"/>
</dbReference>
<dbReference type="PROSITE" id="PS50977">
    <property type="entry name" value="HTH_TETR_2"/>
    <property type="match status" value="1"/>
</dbReference>
<keyword evidence="1" id="KW-0805">Transcription regulation</keyword>
<sequence>MNGNPERLPRGRHRLSREQVVASQRARILTGFIETVAAQGYVHTSVADVLRVAGVSRETFYQQFTSKDDCFMAAYDAAVGVVLGGIGDSLGGDGAALGTLERLDGALGAYLETLAAEPAYARVFLIEVYAAGPEALARRAESQQRFVTLVAALLGAETDQERFVAEALVAATSALVTARIVASDWEGLAALRGPLVALTGQLIAGQR</sequence>
<dbReference type="Proteomes" id="UP001056035">
    <property type="component" value="Chromosome"/>
</dbReference>
<dbReference type="InterPro" id="IPR001647">
    <property type="entry name" value="HTH_TetR"/>
</dbReference>
<dbReference type="InterPro" id="IPR009057">
    <property type="entry name" value="Homeodomain-like_sf"/>
</dbReference>
<accession>A0ABY5DRN1</accession>
<organism evidence="6 7">
    <name type="scientific">Paraconexibacter antarcticus</name>
    <dbReference type="NCBI Taxonomy" id="2949664"/>
    <lineage>
        <taxon>Bacteria</taxon>
        <taxon>Bacillati</taxon>
        <taxon>Actinomycetota</taxon>
        <taxon>Thermoleophilia</taxon>
        <taxon>Solirubrobacterales</taxon>
        <taxon>Paraconexibacteraceae</taxon>
        <taxon>Paraconexibacter</taxon>
    </lineage>
</organism>